<dbReference type="STRING" id="679935.Alfi_0805"/>
<organism evidence="1 2">
    <name type="scientific">Alistipes finegoldii (strain DSM 17242 / JCM 16770 / CCUG 46020 / CIP 107999 / KCTC 15236 / AHN 2437)</name>
    <dbReference type="NCBI Taxonomy" id="679935"/>
    <lineage>
        <taxon>Bacteria</taxon>
        <taxon>Pseudomonadati</taxon>
        <taxon>Bacteroidota</taxon>
        <taxon>Bacteroidia</taxon>
        <taxon>Bacteroidales</taxon>
        <taxon>Rikenellaceae</taxon>
        <taxon>Alistipes</taxon>
    </lineage>
</organism>
<protein>
    <submittedName>
        <fullName evidence="1">Uncharacterized protein</fullName>
    </submittedName>
</protein>
<sequence length="179" mass="20474">MKKIHHICRCTGQQFTFEEWCSYLDAKRVAGIDTGKESVLQYHGFNFNVTDVCVTPNTPVYLSNRYCYVKIRTAQSPNGRWDYGKDYSTSKSGSHCAAGFIDMPNGGYATENEAILAALEEARRHFEQELPYCIKERDYDSGDNSDVVKPSAIAPYIRNMIKQIDDKRRELTFTQLALF</sequence>
<dbReference type="AlphaFoldDB" id="I3YJL0"/>
<accession>I3YJL0</accession>
<dbReference type="EMBL" id="CP003274">
    <property type="protein sequence ID" value="AFL77178.1"/>
    <property type="molecule type" value="Genomic_DNA"/>
</dbReference>
<dbReference type="HOGENOM" id="CLU_1453212_0_0_10"/>
<dbReference type="eggNOG" id="ENOG5034BK6">
    <property type="taxonomic scope" value="Bacteria"/>
</dbReference>
<evidence type="ECO:0000313" key="2">
    <source>
        <dbReference type="Proteomes" id="UP000006052"/>
    </source>
</evidence>
<dbReference type="KEGG" id="afd:Alfi_0805"/>
<evidence type="ECO:0000313" key="1">
    <source>
        <dbReference type="EMBL" id="AFL77178.1"/>
    </source>
</evidence>
<name>I3YJL0_ALIFI</name>
<dbReference type="Proteomes" id="UP000006052">
    <property type="component" value="Chromosome"/>
</dbReference>
<gene>
    <name evidence="1" type="ordered locus">Alfi_0805</name>
</gene>
<reference evidence="2" key="1">
    <citation type="journal article" date="2013" name="Stand. Genomic Sci.">
        <title>Complete genome sequence of the bile-resistant pigment-producing anaerobe Alistipes finegoldii type strain (AHN2437(T)).</title>
        <authorList>
            <person name="Mavromatis K."/>
            <person name="Stackebrandt E."/>
            <person name="Munk C."/>
            <person name="Lapidus A."/>
            <person name="Nolan M."/>
            <person name="Lucas S."/>
            <person name="Hammon N."/>
            <person name="Deshpande S."/>
            <person name="Cheng J.F."/>
            <person name="Tapia R."/>
            <person name="Goodwin L.A."/>
            <person name="Pitluck S."/>
            <person name="Liolios K."/>
            <person name="Pagani I."/>
            <person name="Ivanova N."/>
            <person name="Mikhailova N."/>
            <person name="Huntemann M."/>
            <person name="Pati A."/>
            <person name="Chen A."/>
            <person name="Palaniappan K."/>
            <person name="Land M."/>
            <person name="Hauser L."/>
            <person name="Rohde M."/>
            <person name="Gronow S."/>
            <person name="Goker M."/>
            <person name="Detter J.C."/>
            <person name="Bristow J."/>
            <person name="Eisen J.A."/>
            <person name="Markowitz V."/>
            <person name="Hugenholtz P."/>
            <person name="Kyrpides N.C."/>
            <person name="Klenk H.P."/>
            <person name="Woyke T."/>
        </authorList>
    </citation>
    <scope>NUCLEOTIDE SEQUENCE</scope>
    <source>
        <strain evidence="2">DSM 17242 / JCM 16770 / AHN 2437 / CCUG 46020 / CIP 107999</strain>
    </source>
</reference>
<proteinExistence type="predicted"/>
<dbReference type="RefSeq" id="WP_014774862.1">
    <property type="nucleotide sequence ID" value="NC_018011.1"/>
</dbReference>